<organism evidence="2 4">
    <name type="scientific">Adineta steineri</name>
    <dbReference type="NCBI Taxonomy" id="433720"/>
    <lineage>
        <taxon>Eukaryota</taxon>
        <taxon>Metazoa</taxon>
        <taxon>Spiralia</taxon>
        <taxon>Gnathifera</taxon>
        <taxon>Rotifera</taxon>
        <taxon>Eurotatoria</taxon>
        <taxon>Bdelloidea</taxon>
        <taxon>Adinetida</taxon>
        <taxon>Adinetidae</taxon>
        <taxon>Adineta</taxon>
    </lineage>
</organism>
<dbReference type="Proteomes" id="UP000663860">
    <property type="component" value="Unassembled WGS sequence"/>
</dbReference>
<sequence length="318" mass="36859">MHSNGAFRIATDTLRLSPQTTSSSGYHSDLSSTHESPGSINGNITTHTDQYSCRIRKKTADNKLLKNKSLSQISNFIRKQYERAKSKLISEKQHTRPIQTCTKSTSTTPLSYLSQSHHAKSVSSNYKLSSFIEPVRSVYVHPVYDNAMKEFPSKPYTSMHNYYSQYPTYTKPIQNNIDSQSFRHSSIRNNFGNLTTGCCLPTNHYTRRQQYYSNKCQNYYPYKYINKNHDYNRSLYVPLSDFISTGHSAFKPVKISQQRLYHTSETIPPPPPSDDPCDLEVAQYFCRTPQWSNPNYFDIYQKNIPRTLLRKKFIETLC</sequence>
<evidence type="ECO:0000313" key="4">
    <source>
        <dbReference type="Proteomes" id="UP000663860"/>
    </source>
</evidence>
<name>A0A814IVH3_9BILA</name>
<gene>
    <name evidence="2" type="ORF">IZO911_LOCUS19173</name>
    <name evidence="3" type="ORF">KXQ929_LOCUS4068</name>
</gene>
<dbReference type="EMBL" id="CAJOBB010000137">
    <property type="protein sequence ID" value="CAF3579939.1"/>
    <property type="molecule type" value="Genomic_DNA"/>
</dbReference>
<evidence type="ECO:0000313" key="2">
    <source>
        <dbReference type="EMBL" id="CAF1029511.1"/>
    </source>
</evidence>
<dbReference type="Proteomes" id="UP000663868">
    <property type="component" value="Unassembled WGS sequence"/>
</dbReference>
<reference evidence="2" key="1">
    <citation type="submission" date="2021-02" db="EMBL/GenBank/DDBJ databases">
        <authorList>
            <person name="Nowell W R."/>
        </authorList>
    </citation>
    <scope>NUCLEOTIDE SEQUENCE</scope>
</reference>
<evidence type="ECO:0000256" key="1">
    <source>
        <dbReference type="SAM" id="MobiDB-lite"/>
    </source>
</evidence>
<comment type="caution">
    <text evidence="2">The sequence shown here is derived from an EMBL/GenBank/DDBJ whole genome shotgun (WGS) entry which is preliminary data.</text>
</comment>
<proteinExistence type="predicted"/>
<protein>
    <submittedName>
        <fullName evidence="2">Uncharacterized protein</fullName>
    </submittedName>
</protein>
<feature type="compositionally biased region" description="Polar residues" evidence="1">
    <location>
        <begin position="14"/>
        <end position="45"/>
    </location>
</feature>
<accession>A0A814IVH3</accession>
<evidence type="ECO:0000313" key="3">
    <source>
        <dbReference type="EMBL" id="CAF3579939.1"/>
    </source>
</evidence>
<dbReference type="EMBL" id="CAJNOE010000190">
    <property type="protein sequence ID" value="CAF1029511.1"/>
    <property type="molecule type" value="Genomic_DNA"/>
</dbReference>
<feature type="region of interest" description="Disordered" evidence="1">
    <location>
        <begin position="1"/>
        <end position="45"/>
    </location>
</feature>
<dbReference type="AlphaFoldDB" id="A0A814IVH3"/>